<keyword evidence="1" id="KW-0378">Hydrolase</keyword>
<proteinExistence type="predicted"/>
<reference evidence="1" key="1">
    <citation type="submission" date="2018-07" db="EMBL/GenBank/DDBJ databases">
        <authorList>
            <person name="Quirk P.G."/>
            <person name="Krulwich T.A."/>
        </authorList>
    </citation>
    <scope>NUCLEOTIDE SEQUENCE</scope>
</reference>
<dbReference type="AlphaFoldDB" id="A0A380T9E4"/>
<organism evidence="1">
    <name type="scientific">metagenome</name>
    <dbReference type="NCBI Taxonomy" id="256318"/>
    <lineage>
        <taxon>unclassified sequences</taxon>
        <taxon>metagenomes</taxon>
    </lineage>
</organism>
<protein>
    <submittedName>
        <fullName evidence="1">VapC ribonuclease Y4jK</fullName>
        <ecNumber evidence="1">3.1.-.-</ecNumber>
    </submittedName>
</protein>
<dbReference type="Gene3D" id="3.40.50.1010">
    <property type="entry name" value="5'-nuclease"/>
    <property type="match status" value="1"/>
</dbReference>
<sequence>MTHWLLDTNVITELRKSNCDPAVMARTDAQAPDTLHLSRVTFAEIRFGIERARMPR</sequence>
<dbReference type="GO" id="GO:0016787">
    <property type="term" value="F:hydrolase activity"/>
    <property type="evidence" value="ECO:0007669"/>
    <property type="project" value="UniProtKB-KW"/>
</dbReference>
<name>A0A380T9E4_9ZZZZ</name>
<dbReference type="InterPro" id="IPR029060">
    <property type="entry name" value="PIN-like_dom_sf"/>
</dbReference>
<dbReference type="SUPFAM" id="SSF88723">
    <property type="entry name" value="PIN domain-like"/>
    <property type="match status" value="1"/>
</dbReference>
<accession>A0A380T9E4</accession>
<dbReference type="EMBL" id="UIDG01000057">
    <property type="protein sequence ID" value="SUS04816.1"/>
    <property type="molecule type" value="Genomic_DNA"/>
</dbReference>
<gene>
    <name evidence="1" type="ORF">DF3PB_150009</name>
</gene>
<evidence type="ECO:0000313" key="1">
    <source>
        <dbReference type="EMBL" id="SUS04816.1"/>
    </source>
</evidence>
<dbReference type="EC" id="3.1.-.-" evidence="1"/>